<name>A0A2U1ZWF0_9MICO</name>
<dbReference type="Proteomes" id="UP000245166">
    <property type="component" value="Unassembled WGS sequence"/>
</dbReference>
<dbReference type="AlphaFoldDB" id="A0A2U1ZWF0"/>
<keyword evidence="3" id="KW-1185">Reference proteome</keyword>
<dbReference type="SUPFAM" id="SSF54427">
    <property type="entry name" value="NTF2-like"/>
    <property type="match status" value="1"/>
</dbReference>
<organism evidence="2 3">
    <name type="scientific">Serinibacter arcticus</name>
    <dbReference type="NCBI Taxonomy" id="1655435"/>
    <lineage>
        <taxon>Bacteria</taxon>
        <taxon>Bacillati</taxon>
        <taxon>Actinomycetota</taxon>
        <taxon>Actinomycetes</taxon>
        <taxon>Micrococcales</taxon>
        <taxon>Beutenbergiaceae</taxon>
        <taxon>Serinibacter</taxon>
    </lineage>
</organism>
<dbReference type="InterPro" id="IPR032710">
    <property type="entry name" value="NTF2-like_dom_sf"/>
</dbReference>
<dbReference type="EMBL" id="PYHR01000002">
    <property type="protein sequence ID" value="PWD51309.1"/>
    <property type="molecule type" value="Genomic_DNA"/>
</dbReference>
<accession>A0A2U1ZWF0</accession>
<dbReference type="InterPro" id="IPR037401">
    <property type="entry name" value="SnoaL-like"/>
</dbReference>
<evidence type="ECO:0000313" key="3">
    <source>
        <dbReference type="Proteomes" id="UP000245166"/>
    </source>
</evidence>
<feature type="domain" description="SnoaL-like" evidence="1">
    <location>
        <begin position="10"/>
        <end position="103"/>
    </location>
</feature>
<dbReference type="RefSeq" id="WP_109229690.1">
    <property type="nucleotide sequence ID" value="NZ_PYHR01000002.1"/>
</dbReference>
<evidence type="ECO:0000313" key="2">
    <source>
        <dbReference type="EMBL" id="PWD51309.1"/>
    </source>
</evidence>
<proteinExistence type="predicted"/>
<dbReference type="Pfam" id="PF12680">
    <property type="entry name" value="SnoaL_2"/>
    <property type="match status" value="1"/>
</dbReference>
<protein>
    <recommendedName>
        <fullName evidence="1">SnoaL-like domain-containing protein</fullName>
    </recommendedName>
</protein>
<comment type="caution">
    <text evidence="2">The sequence shown here is derived from an EMBL/GenBank/DDBJ whole genome shotgun (WGS) entry which is preliminary data.</text>
</comment>
<dbReference type="OrthoDB" id="8080938at2"/>
<gene>
    <name evidence="2" type="ORF">C8046_12210</name>
</gene>
<reference evidence="2 3" key="1">
    <citation type="submission" date="2018-03" db="EMBL/GenBank/DDBJ databases">
        <title>Genome assembly of novel Miniimonas species PCH200.</title>
        <authorList>
            <person name="Thakur V."/>
            <person name="Kumar V."/>
            <person name="Singh D."/>
        </authorList>
    </citation>
    <scope>NUCLEOTIDE SEQUENCE [LARGE SCALE GENOMIC DNA]</scope>
    <source>
        <strain evidence="2 3">PCH200</strain>
    </source>
</reference>
<sequence length="110" mass="11717">MSGTTLPEPVARVVAAINDADIDAFVDAFTPDGVVNDWGRVLTGPEGVRSWGQSDAIGAGARMTVVEATTDGDTTMITFDWRSSVFNGRSDAYVTVRDGKVAEFRIPPSH</sequence>
<dbReference type="Gene3D" id="3.10.450.50">
    <property type="match status" value="1"/>
</dbReference>
<evidence type="ECO:0000259" key="1">
    <source>
        <dbReference type="Pfam" id="PF12680"/>
    </source>
</evidence>